<proteinExistence type="predicted"/>
<keyword evidence="2" id="KW-1185">Reference proteome</keyword>
<sequence length="303" mass="33909">MFSILFRRSVLVAPAFTRFAAARTFVSSTRLLTPAATTTTTKTTVTTKPAKVATTTGRSKPKSKPKSTTKPKAKSNANAKSKAKPKKKAKSKAKAKPKAKKPVRRVKETARKSPARIRLSPEVLPPKRPVSGYTAFLTKFFTGETKPANLQEGSSLLSRGALAWKDLPDHEKQAYAAESHAQFSAYQEALKTWLVEADPTVIGELNRRELASRQKGHRRSKLLRKPTSYGPPPLNGYLRYQQAIRPAESYDVVAFCKNTSQQWKEMSDVEKAEYMDPYRQELEAWRAERDRVKADKKADKSKA</sequence>
<evidence type="ECO:0000313" key="2">
    <source>
        <dbReference type="Proteomes" id="UP000814033"/>
    </source>
</evidence>
<organism evidence="1 2">
    <name type="scientific">Auriscalpium vulgare</name>
    <dbReference type="NCBI Taxonomy" id="40419"/>
    <lineage>
        <taxon>Eukaryota</taxon>
        <taxon>Fungi</taxon>
        <taxon>Dikarya</taxon>
        <taxon>Basidiomycota</taxon>
        <taxon>Agaricomycotina</taxon>
        <taxon>Agaricomycetes</taxon>
        <taxon>Russulales</taxon>
        <taxon>Auriscalpiaceae</taxon>
        <taxon>Auriscalpium</taxon>
    </lineage>
</organism>
<dbReference type="EMBL" id="MU275851">
    <property type="protein sequence ID" value="KAI0051599.1"/>
    <property type="molecule type" value="Genomic_DNA"/>
</dbReference>
<accession>A0ACB8S5R7</accession>
<name>A0ACB8S5R7_9AGAM</name>
<reference evidence="1" key="1">
    <citation type="submission" date="2021-02" db="EMBL/GenBank/DDBJ databases">
        <authorList>
            <consortium name="DOE Joint Genome Institute"/>
            <person name="Ahrendt S."/>
            <person name="Looney B.P."/>
            <person name="Miyauchi S."/>
            <person name="Morin E."/>
            <person name="Drula E."/>
            <person name="Courty P.E."/>
            <person name="Chicoki N."/>
            <person name="Fauchery L."/>
            <person name="Kohler A."/>
            <person name="Kuo A."/>
            <person name="Labutti K."/>
            <person name="Pangilinan J."/>
            <person name="Lipzen A."/>
            <person name="Riley R."/>
            <person name="Andreopoulos W."/>
            <person name="He G."/>
            <person name="Johnson J."/>
            <person name="Barry K.W."/>
            <person name="Grigoriev I.V."/>
            <person name="Nagy L."/>
            <person name="Hibbett D."/>
            <person name="Henrissat B."/>
            <person name="Matheny P.B."/>
            <person name="Labbe J."/>
            <person name="Martin F."/>
        </authorList>
    </citation>
    <scope>NUCLEOTIDE SEQUENCE</scope>
    <source>
        <strain evidence="1">FP105234-sp</strain>
    </source>
</reference>
<evidence type="ECO:0000313" key="1">
    <source>
        <dbReference type="EMBL" id="KAI0051599.1"/>
    </source>
</evidence>
<reference evidence="1" key="2">
    <citation type="journal article" date="2022" name="New Phytol.">
        <title>Evolutionary transition to the ectomycorrhizal habit in the genomes of a hyperdiverse lineage of mushroom-forming fungi.</title>
        <authorList>
            <person name="Looney B."/>
            <person name="Miyauchi S."/>
            <person name="Morin E."/>
            <person name="Drula E."/>
            <person name="Courty P.E."/>
            <person name="Kohler A."/>
            <person name="Kuo A."/>
            <person name="LaButti K."/>
            <person name="Pangilinan J."/>
            <person name="Lipzen A."/>
            <person name="Riley R."/>
            <person name="Andreopoulos W."/>
            <person name="He G."/>
            <person name="Johnson J."/>
            <person name="Nolan M."/>
            <person name="Tritt A."/>
            <person name="Barry K.W."/>
            <person name="Grigoriev I.V."/>
            <person name="Nagy L.G."/>
            <person name="Hibbett D."/>
            <person name="Henrissat B."/>
            <person name="Matheny P.B."/>
            <person name="Labbe J."/>
            <person name="Martin F.M."/>
        </authorList>
    </citation>
    <scope>NUCLEOTIDE SEQUENCE</scope>
    <source>
        <strain evidence="1">FP105234-sp</strain>
    </source>
</reference>
<gene>
    <name evidence="1" type="ORF">FA95DRAFT_1554425</name>
</gene>
<dbReference type="Proteomes" id="UP000814033">
    <property type="component" value="Unassembled WGS sequence"/>
</dbReference>
<comment type="caution">
    <text evidence="1">The sequence shown here is derived from an EMBL/GenBank/DDBJ whole genome shotgun (WGS) entry which is preliminary data.</text>
</comment>
<protein>
    <submittedName>
        <fullName evidence="1">Uncharacterized protein</fullName>
    </submittedName>
</protein>